<evidence type="ECO:0000256" key="5">
    <source>
        <dbReference type="ARBA" id="ARBA00022821"/>
    </source>
</evidence>
<evidence type="ECO:0000256" key="8">
    <source>
        <dbReference type="SAM" id="MobiDB-lite"/>
    </source>
</evidence>
<dbReference type="InterPro" id="IPR027417">
    <property type="entry name" value="P-loop_NTPase"/>
</dbReference>
<keyword evidence="13" id="KW-1185">Reference proteome</keyword>
<evidence type="ECO:0000259" key="10">
    <source>
        <dbReference type="Pfam" id="PF23559"/>
    </source>
</evidence>
<keyword evidence="3" id="KW-0677">Repeat</keyword>
<reference evidence="12 13" key="1">
    <citation type="journal article" date="2015" name="Proc. Natl. Acad. Sci. U.S.A.">
        <title>The resurrection genome of Boea hygrometrica: A blueprint for survival of dehydration.</title>
        <authorList>
            <person name="Xiao L."/>
            <person name="Yang G."/>
            <person name="Zhang L."/>
            <person name="Yang X."/>
            <person name="Zhao S."/>
            <person name="Ji Z."/>
            <person name="Zhou Q."/>
            <person name="Hu M."/>
            <person name="Wang Y."/>
            <person name="Chen M."/>
            <person name="Xu Y."/>
            <person name="Jin H."/>
            <person name="Xiao X."/>
            <person name="Hu G."/>
            <person name="Bao F."/>
            <person name="Hu Y."/>
            <person name="Wan P."/>
            <person name="Li L."/>
            <person name="Deng X."/>
            <person name="Kuang T."/>
            <person name="Xiang C."/>
            <person name="Zhu J.K."/>
            <person name="Oliver M.J."/>
            <person name="He Y."/>
        </authorList>
    </citation>
    <scope>NUCLEOTIDE SEQUENCE [LARGE SCALE GENOMIC DNA]</scope>
    <source>
        <strain evidence="13">cv. XS01</strain>
    </source>
</reference>
<name>A0A2Z7API3_9LAMI</name>
<dbReference type="EMBL" id="KV013932">
    <property type="protein sequence ID" value="KZV23328.1"/>
    <property type="molecule type" value="Genomic_DNA"/>
</dbReference>
<feature type="domain" description="Disease resistance protein winged helix" evidence="10">
    <location>
        <begin position="1175"/>
        <end position="1244"/>
    </location>
</feature>
<evidence type="ECO:0000313" key="12">
    <source>
        <dbReference type="EMBL" id="KZV23328.1"/>
    </source>
</evidence>
<dbReference type="Gene3D" id="1.20.5.4130">
    <property type="match status" value="1"/>
</dbReference>
<comment type="similarity">
    <text evidence="1">Belongs to the disease resistance NB-LRR family.</text>
</comment>
<dbReference type="FunFam" id="1.10.10.10:FF:000322">
    <property type="entry name" value="Probable disease resistance protein At1g63360"/>
    <property type="match status" value="1"/>
</dbReference>
<dbReference type="Pfam" id="PF23598">
    <property type="entry name" value="LRR_14"/>
    <property type="match status" value="1"/>
</dbReference>
<evidence type="ECO:0000313" key="13">
    <source>
        <dbReference type="Proteomes" id="UP000250235"/>
    </source>
</evidence>
<proteinExistence type="inferred from homology"/>
<keyword evidence="5" id="KW-0611">Plant defense</keyword>
<evidence type="ECO:0000256" key="7">
    <source>
        <dbReference type="SAM" id="Coils"/>
    </source>
</evidence>
<dbReference type="GO" id="GO:0005524">
    <property type="term" value="F:ATP binding"/>
    <property type="evidence" value="ECO:0007669"/>
    <property type="project" value="UniProtKB-KW"/>
</dbReference>
<dbReference type="OrthoDB" id="2189254at2759"/>
<keyword evidence="2" id="KW-0433">Leucine-rich repeat</keyword>
<dbReference type="SUPFAM" id="SSF52058">
    <property type="entry name" value="L domain-like"/>
    <property type="match status" value="1"/>
</dbReference>
<dbReference type="Gene3D" id="3.80.10.10">
    <property type="entry name" value="Ribonuclease Inhibitor"/>
    <property type="match status" value="1"/>
</dbReference>
<protein>
    <submittedName>
        <fullName evidence="12">Uncharacterized protein</fullName>
    </submittedName>
</protein>
<dbReference type="PANTHER" id="PTHR13520:SF1">
    <property type="entry name" value="RINT1-LIKE PROTEIN MAG2"/>
    <property type="match status" value="1"/>
</dbReference>
<dbReference type="GO" id="GO:0051607">
    <property type="term" value="P:defense response to virus"/>
    <property type="evidence" value="ECO:0007669"/>
    <property type="project" value="UniProtKB-ARBA"/>
</dbReference>
<evidence type="ECO:0000256" key="3">
    <source>
        <dbReference type="ARBA" id="ARBA00022737"/>
    </source>
</evidence>
<dbReference type="InterPro" id="IPR055414">
    <property type="entry name" value="LRR_R13L4/SHOC2-like"/>
</dbReference>
<evidence type="ECO:0000259" key="11">
    <source>
        <dbReference type="Pfam" id="PF23598"/>
    </source>
</evidence>
<dbReference type="Gene3D" id="1.10.10.10">
    <property type="entry name" value="Winged helix-like DNA-binding domain superfamily/Winged helix DNA-binding domain"/>
    <property type="match status" value="1"/>
</dbReference>
<dbReference type="PANTHER" id="PTHR13520">
    <property type="entry name" value="RAD50-INTERACTING PROTEIN 1 RINT-1"/>
    <property type="match status" value="1"/>
</dbReference>
<dbReference type="GO" id="GO:0043531">
    <property type="term" value="F:ADP binding"/>
    <property type="evidence" value="ECO:0007669"/>
    <property type="project" value="InterPro"/>
</dbReference>
<dbReference type="InterPro" id="IPR002182">
    <property type="entry name" value="NB-ARC"/>
</dbReference>
<dbReference type="Gene3D" id="3.40.50.300">
    <property type="entry name" value="P-loop containing nucleotide triphosphate hydrolases"/>
    <property type="match status" value="1"/>
</dbReference>
<accession>A0A2Z7API3</accession>
<dbReference type="Pfam" id="PF00931">
    <property type="entry name" value="NB-ARC"/>
    <property type="match status" value="1"/>
</dbReference>
<dbReference type="Gene3D" id="1.10.8.430">
    <property type="entry name" value="Helical domain of apoptotic protease-activating factors"/>
    <property type="match status" value="1"/>
</dbReference>
<dbReference type="PRINTS" id="PR00364">
    <property type="entry name" value="DISEASERSIST"/>
</dbReference>
<dbReference type="Pfam" id="PF04437">
    <property type="entry name" value="RINT1_TIP1"/>
    <property type="match status" value="1"/>
</dbReference>
<dbReference type="PROSITE" id="PS51386">
    <property type="entry name" value="RINT1_TIP20"/>
    <property type="match status" value="1"/>
</dbReference>
<feature type="domain" description="NB-ARC" evidence="9">
    <location>
        <begin position="928"/>
        <end position="1088"/>
    </location>
</feature>
<evidence type="ECO:0000256" key="2">
    <source>
        <dbReference type="ARBA" id="ARBA00022614"/>
    </source>
</evidence>
<dbReference type="InterPro" id="IPR058922">
    <property type="entry name" value="WHD_DRP"/>
</dbReference>
<feature type="region of interest" description="Disordered" evidence="8">
    <location>
        <begin position="1714"/>
        <end position="1749"/>
    </location>
</feature>
<dbReference type="InterPro" id="IPR007528">
    <property type="entry name" value="RINT1_Tip20"/>
</dbReference>
<evidence type="ECO:0000256" key="4">
    <source>
        <dbReference type="ARBA" id="ARBA00022741"/>
    </source>
</evidence>
<keyword evidence="7" id="KW-0175">Coiled coil</keyword>
<feature type="domain" description="Disease resistance R13L4/SHOC-2-like LRR" evidence="11">
    <location>
        <begin position="1310"/>
        <end position="1621"/>
    </location>
</feature>
<dbReference type="GO" id="GO:0006890">
    <property type="term" value="P:retrograde vesicle-mediated transport, Golgi to endoplasmic reticulum"/>
    <property type="evidence" value="ECO:0007669"/>
    <property type="project" value="InterPro"/>
</dbReference>
<evidence type="ECO:0000256" key="1">
    <source>
        <dbReference type="ARBA" id="ARBA00008894"/>
    </source>
</evidence>
<evidence type="ECO:0000256" key="6">
    <source>
        <dbReference type="ARBA" id="ARBA00022840"/>
    </source>
</evidence>
<dbReference type="InterPro" id="IPR036388">
    <property type="entry name" value="WH-like_DNA-bd_sf"/>
</dbReference>
<dbReference type="Pfam" id="PF23559">
    <property type="entry name" value="WHD_DRP"/>
    <property type="match status" value="1"/>
</dbReference>
<dbReference type="Proteomes" id="UP000250235">
    <property type="component" value="Unassembled WGS sequence"/>
</dbReference>
<dbReference type="GO" id="GO:0070939">
    <property type="term" value="C:Dsl1/NZR complex"/>
    <property type="evidence" value="ECO:0007669"/>
    <property type="project" value="InterPro"/>
</dbReference>
<dbReference type="FunFam" id="3.40.50.300:FF:001091">
    <property type="entry name" value="Probable disease resistance protein At1g61300"/>
    <property type="match status" value="1"/>
</dbReference>
<sequence length="1773" mass="203019">MEDPKTRPLPLPASISQQALYFLNSNLNSRKHLDGAPVLLSELQTRCDDLDRVLSDLALQLRSNLTRHADHSNRVDSLFVNVRDQLQDIRSSSTQLSSDGGSRRVMVEELQALAKEVARVETVRNYAETALKLDMLVGDIEDAVSSSMNSTLRRQSSTKNSEAMRSVALKHLKSTEDLLSSVSKTHPEWNRLVSAVDHRIDRALAILRPQAIADHRALLASLGWPPPLSTLSSSTSDAERSNDVQNPLFTMKGDLKLQYCESFLALCGLQELQRQRKYRQLGGHYKDVALHQPLWSIEELVNPISVVSQRHFSKWIEKPEYIFALVYKITRDYVDSMDDLLQPLVDEAMLSGYSCREEWIFAMVSSLSTYLAKEIFPMYVDQLNEESVTGIRTHARLSWLHLVDLMIAFDKRVHALAAHSGVLLSLQEDGDMQRLSSLTVFCDRPDWLDLWADIERREALRKLKSQMEDNKNWLSEDQGVTLLPDQEDNKSPLISSAVLQRISSVIDRCRSLPSTSLRSRFVKLTGSPIIHKFLDRLLLRCQEAEGLTALTDDDALTKVALSVNAARYFESVLKEWCEYVFFLEMGLNHGDKLDEEDDPTATGAPGNGIFDEEIERLNEFRIEWVEKLSTVVLRGFDALCRDYIKNKKQWQEKSEEASAQSRSYLTAMDYLHGKMSILEEGLNRIDFTTVWRSLAAGIDKLIFHGLFVGNLKFYNWGVESLSNDLMVLFGVFGAWCSRPQGFFPKISEGLKLLKMANNHVNNKLMREERWLKENGIRHLTAAEIIDNILGGQYQIPWEKQQIESLVGSMACFHDFFARSWKKRSRVARCLERKIRDAAHKAEDVIESYISEHFLAENGGEKLEGSEFISELVRLVEEIKSIQLKVTRLMDSWAGAEEDLRYTHFLPLASSGDYTMIGLQDDSLQLMDRVVGQQSEKLLILPVVGMGGIGKTTLVKNVFKKSIEYPFDVAAWITVSHNYRARDILLGLLESMRRLTNEMLQESDEKLSDCLYKCLKGRRYLIVMDNIWHKQAWDKVKRLFPDDNIGSRVLLTTRESDVATYANSSCHEHHLMRPLNENESWDLLRFKIFGDEERCPAELEKVGQKIARSCKGLPLSIVVISGVLSRAPKTLVEWEPIAKDIYSVLLANGSKCAELLNFSYDRLPHHLKACFLYMGVFPLDSETPISKLITLWVAEGFIKSNCLKSLEEVGEEYFDDLMSANLISVGERRLGGKVKTFVVHDLVREWCLSRALEEKFIHTLNANIYNCQEVISDARRLCILKDSSDETQADIHETIGTFPLIRSLLSQSNPQKKLRCCKLLRVLDLSKVDLADFPRVILDLVHLRYVSLCFKQEQEIYISEDLPDSLRNLQVLIINQRCINSSVHLPQGIWRMPHLRHLQLGKCYFPHPQEGDKNPVLKNLQTLAYVSGWCCMKEFIQGIPNVKKLGIRFEVVDERRVHVSSIRHLGKLHKLEILKCIVEPGSYDNIAMDLTLPRNLKRLTLTGTRISWKEMSIVGSLPNLEILKLKDHACEGSEWEPVEGEFCRLKLLHIDGSDLQHWRAEKEHFPILEHLFLFECKKLEEIPFDFVSLETLERIELDDASPSAVASALQIQAEQQDLGNEVKVCIHEMWQCIDQKREMENKRKEEIERRRIEAEYRRRAEEEERRLKQCHWEEYKSVPVRYDFNLVDFYEQYPSESRADYESVPVWYVDEGTSYEQYPPGRRGDDVSPDTTGDASDHQGGETSTSVQEDAGTGSLLAILAAGLAGAWIYMCNR</sequence>
<dbReference type="GO" id="GO:0006888">
    <property type="term" value="P:endoplasmic reticulum to Golgi vesicle-mediated transport"/>
    <property type="evidence" value="ECO:0007669"/>
    <property type="project" value="InterPro"/>
</dbReference>
<dbReference type="InterPro" id="IPR042197">
    <property type="entry name" value="Apaf_helical"/>
</dbReference>
<keyword evidence="4" id="KW-0547">Nucleotide-binding</keyword>
<gene>
    <name evidence="12" type="ORF">F511_02229</name>
</gene>
<keyword evidence="6" id="KW-0067">ATP-binding</keyword>
<dbReference type="InterPro" id="IPR032675">
    <property type="entry name" value="LRR_dom_sf"/>
</dbReference>
<evidence type="ECO:0000259" key="9">
    <source>
        <dbReference type="Pfam" id="PF00931"/>
    </source>
</evidence>
<dbReference type="GO" id="GO:0060628">
    <property type="term" value="P:regulation of ER to Golgi vesicle-mediated transport"/>
    <property type="evidence" value="ECO:0007669"/>
    <property type="project" value="TreeGrafter"/>
</dbReference>
<organism evidence="12 13">
    <name type="scientific">Dorcoceras hygrometricum</name>
    <dbReference type="NCBI Taxonomy" id="472368"/>
    <lineage>
        <taxon>Eukaryota</taxon>
        <taxon>Viridiplantae</taxon>
        <taxon>Streptophyta</taxon>
        <taxon>Embryophyta</taxon>
        <taxon>Tracheophyta</taxon>
        <taxon>Spermatophyta</taxon>
        <taxon>Magnoliopsida</taxon>
        <taxon>eudicotyledons</taxon>
        <taxon>Gunneridae</taxon>
        <taxon>Pentapetalae</taxon>
        <taxon>asterids</taxon>
        <taxon>lamiids</taxon>
        <taxon>Lamiales</taxon>
        <taxon>Gesneriaceae</taxon>
        <taxon>Didymocarpoideae</taxon>
        <taxon>Trichosporeae</taxon>
        <taxon>Loxocarpinae</taxon>
        <taxon>Dorcoceras</taxon>
    </lineage>
</organism>
<feature type="coiled-coil region" evidence="7">
    <location>
        <begin position="1634"/>
        <end position="1663"/>
    </location>
</feature>
<dbReference type="SUPFAM" id="SSF52540">
    <property type="entry name" value="P-loop containing nucleoside triphosphate hydrolases"/>
    <property type="match status" value="1"/>
</dbReference>